<dbReference type="SMART" id="SM00091">
    <property type="entry name" value="PAS"/>
    <property type="match status" value="2"/>
</dbReference>
<dbReference type="GO" id="GO:0005886">
    <property type="term" value="C:plasma membrane"/>
    <property type="evidence" value="ECO:0007669"/>
    <property type="project" value="TreeGrafter"/>
</dbReference>
<dbReference type="InterPro" id="IPR035965">
    <property type="entry name" value="PAS-like_dom_sf"/>
</dbReference>
<evidence type="ECO:0000259" key="10">
    <source>
        <dbReference type="PROSITE" id="PS50112"/>
    </source>
</evidence>
<evidence type="ECO:0000259" key="9">
    <source>
        <dbReference type="PROSITE" id="PS50110"/>
    </source>
</evidence>
<dbReference type="InterPro" id="IPR001610">
    <property type="entry name" value="PAC"/>
</dbReference>
<feature type="compositionally biased region" description="Polar residues" evidence="7">
    <location>
        <begin position="1144"/>
        <end position="1166"/>
    </location>
</feature>
<dbReference type="Proteomes" id="UP000235672">
    <property type="component" value="Unassembled WGS sequence"/>
</dbReference>
<dbReference type="InterPro" id="IPR011006">
    <property type="entry name" value="CheY-like_superfamily"/>
</dbReference>
<dbReference type="InterPro" id="IPR003661">
    <property type="entry name" value="HisK_dim/P_dom"/>
</dbReference>
<feature type="region of interest" description="Disordered" evidence="7">
    <location>
        <begin position="2011"/>
        <end position="2040"/>
    </location>
</feature>
<proteinExistence type="predicted"/>
<feature type="compositionally biased region" description="Basic and acidic residues" evidence="7">
    <location>
        <begin position="411"/>
        <end position="425"/>
    </location>
</feature>
<feature type="compositionally biased region" description="Low complexity" evidence="7">
    <location>
        <begin position="859"/>
        <end position="869"/>
    </location>
</feature>
<dbReference type="InterPro" id="IPR003594">
    <property type="entry name" value="HATPase_dom"/>
</dbReference>
<dbReference type="Gene3D" id="3.30.450.20">
    <property type="entry name" value="PAS domain"/>
    <property type="match status" value="2"/>
</dbReference>
<evidence type="ECO:0000256" key="7">
    <source>
        <dbReference type="SAM" id="MobiDB-lite"/>
    </source>
</evidence>
<dbReference type="InterPro" id="IPR000700">
    <property type="entry name" value="PAS-assoc_C"/>
</dbReference>
<feature type="region of interest" description="Disordered" evidence="7">
    <location>
        <begin position="787"/>
        <end position="809"/>
    </location>
</feature>
<dbReference type="SMART" id="SM00388">
    <property type="entry name" value="HisKA"/>
    <property type="match status" value="1"/>
</dbReference>
<feature type="region of interest" description="Disordered" evidence="7">
    <location>
        <begin position="1125"/>
        <end position="1310"/>
    </location>
</feature>
<dbReference type="InterPro" id="IPR005467">
    <property type="entry name" value="His_kinase_dom"/>
</dbReference>
<comment type="catalytic activity">
    <reaction evidence="1">
        <text>ATP + protein L-histidine = ADP + protein N-phospho-L-histidine.</text>
        <dbReference type="EC" id="2.7.13.3"/>
    </reaction>
</comment>
<dbReference type="Gene3D" id="3.30.565.10">
    <property type="entry name" value="Histidine kinase-like ATPase, C-terminal domain"/>
    <property type="match status" value="1"/>
</dbReference>
<dbReference type="SUPFAM" id="SSF55785">
    <property type="entry name" value="PYP-like sensor domain (PAS domain)"/>
    <property type="match status" value="2"/>
</dbReference>
<evidence type="ECO:0000256" key="4">
    <source>
        <dbReference type="ARBA" id="ARBA00022679"/>
    </source>
</evidence>
<feature type="region of interest" description="Disordered" evidence="7">
    <location>
        <begin position="848"/>
        <end position="968"/>
    </location>
</feature>
<feature type="region of interest" description="Disordered" evidence="7">
    <location>
        <begin position="264"/>
        <end position="431"/>
    </location>
</feature>
<feature type="domain" description="PAS" evidence="10">
    <location>
        <begin position="1518"/>
        <end position="1573"/>
    </location>
</feature>
<evidence type="ECO:0000259" key="8">
    <source>
        <dbReference type="PROSITE" id="PS50109"/>
    </source>
</evidence>
<sequence length="2449" mass="268262">MTVGRFSGGASHVIVQIPSATQSNKPRTLSRDAFCHTIKSEQADHTSTPSRTSTASNKLAFTCCVDHNLMPAFGNDLSFCAACEVGPARRLEVPHLWEREEQTGSHVLRCPLRRLVPGRAYLGVQTGVARWDVAPSYKYRRALGLGMAWLKWRVNDQTQCMQSFPQKLMHLTNGTTKSESAPEASQGFVPGRIGSDIASASTSTPLAGGTRRTPKRLDLLGPRAFDDPISFPSLAYCTVLILFQLCLFGRYFWDRSWKRASYTSSREASSHEPPKFEFTTTTSPLTTNVVPVANDSAKNPPGLAMPPPKSPALDKPSSSHSRRPGSARRSSSEKSTSKSSKHGIKPGQSAAGKSKDSMSDLGFGANAPPDSDMDKEARSSTDRGNSERTNLEQLDRTESAAASVPLGRIQNEADKQAQVRSERGWGEVPRNTSAAEVERLRAAMNAQIQLNQQREHLVKRLGGRDEQGSSGPVATGGKSRVSPINEETSPPLDEASSVPFPFGLETISTESAKTIRGENTPGVTTVRTPSYPFPSMRTPGQFNYGHRPFTALSPTVNPANYGGGSFSRDPQDQVVSGSVTPASTLRFQPPGTYPPEHDPNFETPNTYELTLMLNSEPGLDAWWTTVVEIMRSLFLASRVTLSVPADTTDVENVPWGQKATFNVSEEDELSLTYLPRGSSMVPSSVGTNETSNSGDTNPAEDYPLMSSSHLLAAPRPGLLSRHSFTAFEDTKREPTSYSEVSRAAATRPSPLVRAKSYLSARPDLPPRTATLQNAQLNLQSLQDHMATEDLKPRDSWDNPQSGSREDRGRVFPVLQALDYEAEPLIDNKGVLRVLERGKLIALTRDYPYVENPSDEKSGSSKSSHQSSKSPVDKGKKNKSPDTSSRIASFLGSRARRGSRSSRSQMSDKGKNLPTSTRAVDDESLPTLRYEEYEQAPPSPWSQSPAPSPAVRDETQENPFFMNGPVDEETFNPRRTPPDYTHMPQLEAIGADKSWTVLHIPLFHPLLSKPIQSFRLDTAAMESKAAGRGKGVDTLPKDSVETKIRSTEEKSSRGSPIAILSVLSPVIPYPSNLRHSLNHLAPHLATSFSLCRHFSNLVNEVAGLSRKRPQTAGFGAVAPGGGCSIEDRMNLGNTPYSPIDEHGRQQSAGGSMTSPSDYSGMSRSTVGSPPGTPGWDPGSVGLSMEKRPSGESPSYTTGENYFSSKRRPGLGRVDTGSASSITGARRTSKESSPAETRGYRFARNVDENTVNQETPALEQVDDIARGKSEQDDSESANTTPKQEPHQITHSRETAHDTSETGEPSPSRQHFETNLSPRRLAMRASSTQGPPKQDRQHTQLHSYGADFGATFQSLPTTSVAVVKGAAVPKSHSRTGSLSVPLDYMPPPSDRVKGIMLDSLPMHIFIALPPTGEIVWVNNRYLTYRGQSVTDLHEDPWVSIHPEEREEYLKAWGHAVRTGEQFSIQVRLKRFDGTYRWFYTRAVGLRDSRGIIVQWYGTHMDIHDQHIAEVKAARQEEIEASEAKHRQLANLIPQIIFSATEEQGVTFANQQWLSYTGQDFNDSLGLGFMDYVHPEDLAKCQIPIDHPPTPRTKKPAEPTRNNSQASSGGKSSDKSGTASEAPTETTLKGIYQSLSRSNSSSNGSVYEFATADLTALARNGIIKVETDSEGRVSYSTEVRLRSKSGEYRWHLVRCVEVDNINLGTGDGSWFGACADINDHKLLEMKLKDAMDSKSKFLSNMSHEIRTPLIGISGMINFLQDSPLNDEQLDYCSTISSSAEGLLNIINDILDLAKADAGMMKLSYEWFHTRSLVEEVNEMVSTLAITKHLEINYVIDADVPEMIKGDRFRIRQVLLNVIGNAIKFTTEGEVFSRCRLLKEESKALAENEVMLEFSIMDTGPGFSQEEAEVIFKPFSQIDSTSTRTHGGTGLGLVISRQLVELHGGKMEGTAVQGKGSTFTFSAVFELPTPDNHPEPLLTPAAPSARSSMRSSISNEAPSRIVPQLVGNPLMASKLVASPLGDSPRTESTDSKSLVSSGSSDPSIHSLRSYATQKTSASSIAQDLAHFSEAARAVGADTSQMKLALPDRTSPPPESILLQPEPKLRTESTSSVTTPTPTGLLSAQTATLSRESSVSTSDLKLFRPPMYSILLICPQTHSREATTQHIEMTLPKDFPHKITALASIEKAREMIGGDEPVIFTHIVLNLGSAEEIVSLIDQIVASDSLPQTSIVVLSDPVQRQEVMKMATVYDYDQLSKDNRVTFIYKPVKPSRFAVIFDPDKERDLSTDRNRSTAQQQVATQRQNYIDISKRLGNKGHKVLLVEDNATNQKVLLKFLSKIGIGVELALDGVECTDKVFSQDHSFYSLILCDLHMPNKDGYQACREIREWEKKKSYPRMPIIALSANVMADVLDKCIEAGFSNYITKPVDFKTLSSVMGNLLDPIEPETNKLSKGGL</sequence>
<dbReference type="Pfam" id="PF00512">
    <property type="entry name" value="HisKA"/>
    <property type="match status" value="1"/>
</dbReference>
<evidence type="ECO:0000256" key="6">
    <source>
        <dbReference type="PROSITE-ProRule" id="PRU00169"/>
    </source>
</evidence>
<protein>
    <recommendedName>
        <fullName evidence="2">histidine kinase</fullName>
        <ecNumber evidence="2">2.7.13.3</ecNumber>
    </recommendedName>
</protein>
<dbReference type="InterPro" id="IPR004358">
    <property type="entry name" value="Sig_transdc_His_kin-like_C"/>
</dbReference>
<dbReference type="PROSITE" id="PS50109">
    <property type="entry name" value="HIS_KIN"/>
    <property type="match status" value="1"/>
</dbReference>
<dbReference type="SMART" id="SM00448">
    <property type="entry name" value="REC"/>
    <property type="match status" value="1"/>
</dbReference>
<dbReference type="Gene3D" id="3.40.50.2300">
    <property type="match status" value="1"/>
</dbReference>
<feature type="compositionally biased region" description="Basic and acidic residues" evidence="7">
    <location>
        <begin position="372"/>
        <end position="398"/>
    </location>
</feature>
<keyword evidence="3 6" id="KW-0597">Phosphoprotein</keyword>
<dbReference type="FunFam" id="3.30.565.10:FF:000010">
    <property type="entry name" value="Sensor histidine kinase RcsC"/>
    <property type="match status" value="1"/>
</dbReference>
<dbReference type="PRINTS" id="PR00344">
    <property type="entry name" value="BCTRLSENSOR"/>
</dbReference>
<dbReference type="SUPFAM" id="SSF52172">
    <property type="entry name" value="CheY-like"/>
    <property type="match status" value="1"/>
</dbReference>
<dbReference type="EMBL" id="KZ613468">
    <property type="protein sequence ID" value="PMD26245.1"/>
    <property type="molecule type" value="Genomic_DNA"/>
</dbReference>
<feature type="compositionally biased region" description="Low complexity" evidence="7">
    <location>
        <begin position="2102"/>
        <end position="2113"/>
    </location>
</feature>
<feature type="compositionally biased region" description="Low complexity" evidence="7">
    <location>
        <begin position="1600"/>
        <end position="1616"/>
    </location>
</feature>
<organism evidence="12 13">
    <name type="scientific">Hyaloscypha hepaticicola</name>
    <dbReference type="NCBI Taxonomy" id="2082293"/>
    <lineage>
        <taxon>Eukaryota</taxon>
        <taxon>Fungi</taxon>
        <taxon>Dikarya</taxon>
        <taxon>Ascomycota</taxon>
        <taxon>Pezizomycotina</taxon>
        <taxon>Leotiomycetes</taxon>
        <taxon>Helotiales</taxon>
        <taxon>Hyaloscyphaceae</taxon>
        <taxon>Hyaloscypha</taxon>
    </lineage>
</organism>
<keyword evidence="13" id="KW-1185">Reference proteome</keyword>
<feature type="domain" description="Response regulatory" evidence="9">
    <location>
        <begin position="2312"/>
        <end position="2434"/>
    </location>
</feature>
<feature type="modified residue" description="4-aspartylphosphate" evidence="6">
    <location>
        <position position="2364"/>
    </location>
</feature>
<accession>A0A2J6QJ00</accession>
<dbReference type="SUPFAM" id="SSF55874">
    <property type="entry name" value="ATPase domain of HSP90 chaperone/DNA topoisomerase II/histidine kinase"/>
    <property type="match status" value="1"/>
</dbReference>
<dbReference type="Gene3D" id="1.10.287.130">
    <property type="match status" value="1"/>
</dbReference>
<evidence type="ECO:0000313" key="12">
    <source>
        <dbReference type="EMBL" id="PMD26245.1"/>
    </source>
</evidence>
<evidence type="ECO:0000256" key="1">
    <source>
        <dbReference type="ARBA" id="ARBA00000085"/>
    </source>
</evidence>
<dbReference type="OrthoDB" id="303614at2759"/>
<evidence type="ECO:0000256" key="2">
    <source>
        <dbReference type="ARBA" id="ARBA00012438"/>
    </source>
</evidence>
<dbReference type="InterPro" id="IPR036097">
    <property type="entry name" value="HisK_dim/P_sf"/>
</dbReference>
<dbReference type="InterPro" id="IPR000014">
    <property type="entry name" value="PAS"/>
</dbReference>
<feature type="compositionally biased region" description="Basic and acidic residues" evidence="7">
    <location>
        <begin position="787"/>
        <end position="796"/>
    </location>
</feature>
<dbReference type="GO" id="GO:0009927">
    <property type="term" value="F:histidine phosphotransfer kinase activity"/>
    <property type="evidence" value="ECO:0007669"/>
    <property type="project" value="TreeGrafter"/>
</dbReference>
<evidence type="ECO:0000313" key="13">
    <source>
        <dbReference type="Proteomes" id="UP000235672"/>
    </source>
</evidence>
<dbReference type="Pfam" id="PF00072">
    <property type="entry name" value="Response_reg"/>
    <property type="match status" value="1"/>
</dbReference>
<feature type="region of interest" description="Disordered" evidence="7">
    <location>
        <begin position="673"/>
        <end position="703"/>
    </location>
</feature>
<dbReference type="PANTHER" id="PTHR43047">
    <property type="entry name" value="TWO-COMPONENT HISTIDINE PROTEIN KINASE"/>
    <property type="match status" value="1"/>
</dbReference>
<gene>
    <name evidence="12" type="ORF">NA56DRAFT_698411</name>
</gene>
<feature type="compositionally biased region" description="Polar residues" evidence="7">
    <location>
        <begin position="680"/>
        <end position="696"/>
    </location>
</feature>
<evidence type="ECO:0000256" key="3">
    <source>
        <dbReference type="ARBA" id="ARBA00022553"/>
    </source>
</evidence>
<dbReference type="PROSITE" id="PS50110">
    <property type="entry name" value="RESPONSE_REGULATORY"/>
    <property type="match status" value="1"/>
</dbReference>
<dbReference type="PROSITE" id="PS50113">
    <property type="entry name" value="PAC"/>
    <property type="match status" value="1"/>
</dbReference>
<dbReference type="Pfam" id="PF08447">
    <property type="entry name" value="PAS_3"/>
    <property type="match status" value="1"/>
</dbReference>
<feature type="region of interest" description="Disordered" evidence="7">
    <location>
        <begin position="1578"/>
        <end position="1621"/>
    </location>
</feature>
<dbReference type="CDD" id="cd00082">
    <property type="entry name" value="HisKA"/>
    <property type="match status" value="1"/>
</dbReference>
<dbReference type="SMART" id="SM00086">
    <property type="entry name" value="PAC"/>
    <property type="match status" value="2"/>
</dbReference>
<dbReference type="InterPro" id="IPR001789">
    <property type="entry name" value="Sig_transdc_resp-reg_receiver"/>
</dbReference>
<dbReference type="CDD" id="cd17546">
    <property type="entry name" value="REC_hyHK_CKI1_RcsC-like"/>
    <property type="match status" value="1"/>
</dbReference>
<dbReference type="PANTHER" id="PTHR43047:SF74">
    <property type="entry name" value="HISTIDINE KINASE-RELATED"/>
    <property type="match status" value="1"/>
</dbReference>
<dbReference type="PROSITE" id="PS50112">
    <property type="entry name" value="PAS"/>
    <property type="match status" value="1"/>
</dbReference>
<feature type="region of interest" description="Disordered" evidence="7">
    <location>
        <begin position="461"/>
        <end position="498"/>
    </location>
</feature>
<reference evidence="12 13" key="1">
    <citation type="submission" date="2016-05" db="EMBL/GenBank/DDBJ databases">
        <title>A degradative enzymes factory behind the ericoid mycorrhizal symbiosis.</title>
        <authorList>
            <consortium name="DOE Joint Genome Institute"/>
            <person name="Martino E."/>
            <person name="Morin E."/>
            <person name="Grelet G."/>
            <person name="Kuo A."/>
            <person name="Kohler A."/>
            <person name="Daghino S."/>
            <person name="Barry K."/>
            <person name="Choi C."/>
            <person name="Cichocki N."/>
            <person name="Clum A."/>
            <person name="Copeland A."/>
            <person name="Hainaut M."/>
            <person name="Haridas S."/>
            <person name="Labutti K."/>
            <person name="Lindquist E."/>
            <person name="Lipzen A."/>
            <person name="Khouja H.-R."/>
            <person name="Murat C."/>
            <person name="Ohm R."/>
            <person name="Olson A."/>
            <person name="Spatafora J."/>
            <person name="Veneault-Fourrey C."/>
            <person name="Henrissat B."/>
            <person name="Grigoriev I."/>
            <person name="Martin F."/>
            <person name="Perotto S."/>
        </authorList>
    </citation>
    <scope>NUCLEOTIDE SEQUENCE [LARGE SCALE GENOMIC DNA]</scope>
    <source>
        <strain evidence="12 13">UAMH 7357</strain>
    </source>
</reference>
<feature type="compositionally biased region" description="Polar residues" evidence="7">
    <location>
        <begin position="1299"/>
        <end position="1310"/>
    </location>
</feature>
<feature type="domain" description="Histidine kinase" evidence="8">
    <location>
        <begin position="1736"/>
        <end position="1962"/>
    </location>
</feature>
<dbReference type="Pfam" id="PF02518">
    <property type="entry name" value="HATPase_c"/>
    <property type="match status" value="1"/>
</dbReference>
<feature type="region of interest" description="Disordered" evidence="7">
    <location>
        <begin position="2078"/>
        <end position="2122"/>
    </location>
</feature>
<dbReference type="InterPro" id="IPR036890">
    <property type="entry name" value="HATPase_C_sf"/>
</dbReference>
<dbReference type="FunFam" id="3.40.50.2300:FF:000158">
    <property type="entry name" value="Sensor histidine kinase/response regulator"/>
    <property type="match status" value="1"/>
</dbReference>
<feature type="compositionally biased region" description="Basic and acidic residues" evidence="7">
    <location>
        <begin position="1281"/>
        <end position="1297"/>
    </location>
</feature>
<dbReference type="InterPro" id="IPR013655">
    <property type="entry name" value="PAS_fold_3"/>
</dbReference>
<keyword evidence="5" id="KW-0418">Kinase</keyword>
<feature type="compositionally biased region" description="Low complexity" evidence="7">
    <location>
        <begin position="2026"/>
        <end position="2038"/>
    </location>
</feature>
<dbReference type="GO" id="GO:0000155">
    <property type="term" value="F:phosphorelay sensor kinase activity"/>
    <property type="evidence" value="ECO:0007669"/>
    <property type="project" value="InterPro"/>
</dbReference>
<dbReference type="CDD" id="cd00130">
    <property type="entry name" value="PAS"/>
    <property type="match status" value="2"/>
</dbReference>
<evidence type="ECO:0000259" key="11">
    <source>
        <dbReference type="PROSITE" id="PS50113"/>
    </source>
</evidence>
<dbReference type="STRING" id="1745343.A0A2J6QJ00"/>
<dbReference type="CDD" id="cd16922">
    <property type="entry name" value="HATPase_EvgS-ArcB-TorS-like"/>
    <property type="match status" value="1"/>
</dbReference>
<dbReference type="SMART" id="SM00387">
    <property type="entry name" value="HATPase_c"/>
    <property type="match status" value="1"/>
</dbReference>
<dbReference type="SUPFAM" id="SSF47384">
    <property type="entry name" value="Homodimeric domain of signal transducing histidine kinase"/>
    <property type="match status" value="1"/>
</dbReference>
<dbReference type="EC" id="2.7.13.3" evidence="2"/>
<feature type="region of interest" description="Disordered" evidence="7">
    <location>
        <begin position="726"/>
        <end position="748"/>
    </location>
</feature>
<name>A0A2J6QJ00_9HELO</name>
<evidence type="ECO:0000256" key="5">
    <source>
        <dbReference type="ARBA" id="ARBA00022777"/>
    </source>
</evidence>
<keyword evidence="4" id="KW-0808">Transferase</keyword>
<feature type="domain" description="PAC" evidence="11">
    <location>
        <begin position="1459"/>
        <end position="1511"/>
    </location>
</feature>
<feature type="compositionally biased region" description="Polar residues" evidence="7">
    <location>
        <begin position="1190"/>
        <end position="1202"/>
    </location>
</feature>